<dbReference type="InParanoid" id="A0A146GBK6"/>
<protein>
    <recommendedName>
        <fullName evidence="3">Glutathionylspermidine synthase</fullName>
    </recommendedName>
</protein>
<dbReference type="EMBL" id="BDCO01000002">
    <property type="protein sequence ID" value="GAT33916.1"/>
    <property type="molecule type" value="Genomic_DNA"/>
</dbReference>
<gene>
    <name evidence="1" type="ORF">TSACC_22337</name>
</gene>
<dbReference type="STRING" id="690879.TSACC_22337"/>
<name>A0A146GBK6_TERSA</name>
<evidence type="ECO:0000313" key="2">
    <source>
        <dbReference type="Proteomes" id="UP000076023"/>
    </source>
</evidence>
<comment type="caution">
    <text evidence="1">The sequence shown here is derived from an EMBL/GenBank/DDBJ whole genome shotgun (WGS) entry which is preliminary data.</text>
</comment>
<evidence type="ECO:0000313" key="1">
    <source>
        <dbReference type="EMBL" id="GAT33916.1"/>
    </source>
</evidence>
<accession>A0A146GBK6</accession>
<dbReference type="Proteomes" id="UP000076023">
    <property type="component" value="Unassembled WGS sequence"/>
</dbReference>
<dbReference type="RefSeq" id="WP_075079595.1">
    <property type="nucleotide sequence ID" value="NZ_BDCO01000002.1"/>
</dbReference>
<proteinExistence type="predicted"/>
<keyword evidence="2" id="KW-1185">Reference proteome</keyword>
<sequence>MSTLSVAQSIRDALPEGGLFHEKSWRVAPSAFPLDEDFVEELNKLGYRLTKFVRACNQLYRFSIVGRQPSWIANLLERGKPVDLVAIQREKIFAMDTPRVIRPDIILTDDGFIIAELDNVPGGIGLTAWLSGVYAGQGETILGGPDGMLDGFASILPGGDIVVSEEASTYRPEMEWLSAKLNGTRSQIGTWRVVEDAPRDDWQTNVYRFFELFDLANVRSSVQLREKALAGEIHVTPPFKTYLEEKLWFALFWLKPLEQFWLRELGERNLVALRKVIPYTWLANPEPLPFHAVLPRLDVHSWDEVGRFSQKQRSLILKISGFSETAWGSRGVVVAQDLPQAQWQQELQSALADYENHPHIIQQFHAGRLVNHDYLDESSGELRRMRGRVRLCPYYFVGETETTCGGALTTIVPDDKKLIHGMTDAILVPASIAPPEV</sequence>
<evidence type="ECO:0008006" key="3">
    <source>
        <dbReference type="Google" id="ProtNLM"/>
    </source>
</evidence>
<dbReference type="OrthoDB" id="9763288at2"/>
<organism evidence="1 2">
    <name type="scientific">Terrimicrobium sacchariphilum</name>
    <dbReference type="NCBI Taxonomy" id="690879"/>
    <lineage>
        <taxon>Bacteria</taxon>
        <taxon>Pseudomonadati</taxon>
        <taxon>Verrucomicrobiota</taxon>
        <taxon>Terrimicrobiia</taxon>
        <taxon>Terrimicrobiales</taxon>
        <taxon>Terrimicrobiaceae</taxon>
        <taxon>Terrimicrobium</taxon>
    </lineage>
</organism>
<dbReference type="AlphaFoldDB" id="A0A146GBK6"/>
<reference evidence="2" key="1">
    <citation type="journal article" date="2017" name="Genome Announc.">
        <title>Draft Genome Sequence of Terrimicrobium sacchariphilum NM-5T, a Facultative Anaerobic Soil Bacterium of the Class Spartobacteria.</title>
        <authorList>
            <person name="Qiu Y.L."/>
            <person name="Tourlousse D.M."/>
            <person name="Matsuura N."/>
            <person name="Ohashi A."/>
            <person name="Sekiguchi Y."/>
        </authorList>
    </citation>
    <scope>NUCLEOTIDE SEQUENCE [LARGE SCALE GENOMIC DNA]</scope>
    <source>
        <strain evidence="2">NM-5</strain>
    </source>
</reference>